<reference evidence="8 9" key="1">
    <citation type="submission" date="2017-12" db="EMBL/GenBank/DDBJ databases">
        <title>Complete genome sequence of Herbivorax saccincola GGR1, a novel Cellulosome-producing hydrolytic bacterium in a thermophilic biogas plant, established by Illumina and Nanopore MinION sequencing.</title>
        <authorList>
            <person name="Pechtl A."/>
            <person name="Ruckert C."/>
            <person name="Koeck D.E."/>
            <person name="Maus I."/>
            <person name="Winkler A."/>
            <person name="Kalinowski J."/>
            <person name="Puhler A."/>
            <person name="Schwarz W.W."/>
            <person name="Zverlov V.V."/>
            <person name="Schluter A."/>
            <person name="Liebl W."/>
        </authorList>
    </citation>
    <scope>NUCLEOTIDE SEQUENCE [LARGE SCALE GENOMIC DNA]</scope>
    <source>
        <strain evidence="9">SR1</strain>
    </source>
</reference>
<dbReference type="Proteomes" id="UP000233534">
    <property type="component" value="Chromosome"/>
</dbReference>
<evidence type="ECO:0000256" key="2">
    <source>
        <dbReference type="ARBA" id="ARBA00009130"/>
    </source>
</evidence>
<dbReference type="InterPro" id="IPR036188">
    <property type="entry name" value="FAD/NAD-bd_sf"/>
</dbReference>
<evidence type="ECO:0000313" key="8">
    <source>
        <dbReference type="EMBL" id="AUG58667.1"/>
    </source>
</evidence>
<evidence type="ECO:0000313" key="9">
    <source>
        <dbReference type="Proteomes" id="UP000233534"/>
    </source>
</evidence>
<protein>
    <submittedName>
        <fullName evidence="8">Coenzyme A disulfide reductase</fullName>
        <ecNumber evidence="8">1.8.1.14</ecNumber>
    </submittedName>
</protein>
<comment type="cofactor">
    <cofactor evidence="1">
        <name>FAD</name>
        <dbReference type="ChEBI" id="CHEBI:57692"/>
    </cofactor>
</comment>
<dbReference type="PANTHER" id="PTHR43429:SF1">
    <property type="entry name" value="NAD(P)H SULFUR OXIDOREDUCTASE (COA-DEPENDENT)"/>
    <property type="match status" value="1"/>
</dbReference>
<keyword evidence="3" id="KW-0285">Flavoprotein</keyword>
<dbReference type="SUPFAM" id="SSF52821">
    <property type="entry name" value="Rhodanese/Cell cycle control phosphatase"/>
    <property type="match status" value="1"/>
</dbReference>
<dbReference type="PROSITE" id="PS50206">
    <property type="entry name" value="RHODANESE_3"/>
    <property type="match status" value="1"/>
</dbReference>
<dbReference type="EMBL" id="CP025197">
    <property type="protein sequence ID" value="AUG58667.1"/>
    <property type="molecule type" value="Genomic_DNA"/>
</dbReference>
<dbReference type="PRINTS" id="PR00368">
    <property type="entry name" value="FADPNR"/>
</dbReference>
<dbReference type="InterPro" id="IPR004099">
    <property type="entry name" value="Pyr_nucl-diS_OxRdtase_dimer"/>
</dbReference>
<proteinExistence type="inferred from homology"/>
<evidence type="ECO:0000256" key="3">
    <source>
        <dbReference type="ARBA" id="ARBA00022630"/>
    </source>
</evidence>
<evidence type="ECO:0000256" key="4">
    <source>
        <dbReference type="ARBA" id="ARBA00022827"/>
    </source>
</evidence>
<evidence type="ECO:0000259" key="7">
    <source>
        <dbReference type="PROSITE" id="PS50206"/>
    </source>
</evidence>
<evidence type="ECO:0000256" key="6">
    <source>
        <dbReference type="ARBA" id="ARBA00023284"/>
    </source>
</evidence>
<gene>
    <name evidence="8" type="primary">cdr</name>
    <name evidence="8" type="ORF">HVS_14020</name>
</gene>
<dbReference type="InterPro" id="IPR001763">
    <property type="entry name" value="Rhodanese-like_dom"/>
</dbReference>
<evidence type="ECO:0000256" key="1">
    <source>
        <dbReference type="ARBA" id="ARBA00001974"/>
    </source>
</evidence>
<keyword evidence="5 8" id="KW-0560">Oxidoreductase</keyword>
<dbReference type="Gene3D" id="3.50.50.60">
    <property type="entry name" value="FAD/NAD(P)-binding domain"/>
    <property type="match status" value="2"/>
</dbReference>
<evidence type="ECO:0000256" key="5">
    <source>
        <dbReference type="ARBA" id="ARBA00023002"/>
    </source>
</evidence>
<dbReference type="SUPFAM" id="SSF51905">
    <property type="entry name" value="FAD/NAD(P)-binding domain"/>
    <property type="match status" value="1"/>
</dbReference>
<dbReference type="EC" id="1.8.1.14" evidence="8"/>
<feature type="domain" description="Rhodanese" evidence="7">
    <location>
        <begin position="465"/>
        <end position="553"/>
    </location>
</feature>
<accession>A0A2K9E4M2</accession>
<sequence>MGKKVLIVGGVAGGASTAARLRRMDEDAEIIIFERGEYISFANCGLPYYIGGTITERRMLLVQTPERMKSMFNIDVRTQNEVIKIKREEKRIVVKDLKSGKIYEENYDVLVLSPGAEPIKPDIKGIDAKNIFTLRNMNNVDAIKEYIENNSPKRAAVVGAGYIGLEMVENLYNLGMEVSIIEKSNQVLNTIDYDMAAIVHEYLISKKIPLYLGDGVKEFNHSENETEILLESGRKLKADIVIIAIGVRPDIAFIKDSGIELGSRGGIKVDSYLRTSDPDIYAVGDAIEVEDFITKDAAIIPLAGPANKQGRIAADNIVGKKVKYKGTQGTAIAKIFDLTVGCTGNNEKVLEAKGIKHLSTVTITNSHAGYYPGALPMTVKLIYSPEGDIYGCQIVGFKGVDKRIDVVAASIRFNKKVFDLTELELAYAPPYSSAKDPVNMAGYVASNVLEGNMDVAHWYDIEQADLDKTIILDVTEPYERSFGFIQGSVNIPLGEIRERFEELPRDKEIIISCQVGLRAYIASKILKQKGFKNVRVLTGGFRHYRTVMKSKNTLPIWYS</sequence>
<dbReference type="Pfam" id="PF02852">
    <property type="entry name" value="Pyr_redox_dim"/>
    <property type="match status" value="1"/>
</dbReference>
<dbReference type="InterPro" id="IPR050260">
    <property type="entry name" value="FAD-bd_OxRdtase"/>
</dbReference>
<dbReference type="GO" id="GO:0050451">
    <property type="term" value="F:CoA-disulfide reductase (NADPH) activity"/>
    <property type="evidence" value="ECO:0007669"/>
    <property type="project" value="UniProtKB-EC"/>
</dbReference>
<dbReference type="SMART" id="SM00450">
    <property type="entry name" value="RHOD"/>
    <property type="match status" value="1"/>
</dbReference>
<keyword evidence="9" id="KW-1185">Reference proteome</keyword>
<dbReference type="InterPro" id="IPR036873">
    <property type="entry name" value="Rhodanese-like_dom_sf"/>
</dbReference>
<keyword evidence="6" id="KW-0676">Redox-active center</keyword>
<name>A0A2K9E4M2_9FIRM</name>
<dbReference type="Pfam" id="PF00581">
    <property type="entry name" value="Rhodanese"/>
    <property type="match status" value="1"/>
</dbReference>
<dbReference type="InterPro" id="IPR016156">
    <property type="entry name" value="FAD/NAD-linked_Rdtase_dimer_sf"/>
</dbReference>
<dbReference type="Pfam" id="PF07992">
    <property type="entry name" value="Pyr_redox_2"/>
    <property type="match status" value="1"/>
</dbReference>
<keyword evidence="4" id="KW-0274">FAD</keyword>
<organism evidence="8 9">
    <name type="scientific">Acetivibrio saccincola</name>
    <dbReference type="NCBI Taxonomy" id="1677857"/>
    <lineage>
        <taxon>Bacteria</taxon>
        <taxon>Bacillati</taxon>
        <taxon>Bacillota</taxon>
        <taxon>Clostridia</taxon>
        <taxon>Eubacteriales</taxon>
        <taxon>Oscillospiraceae</taxon>
        <taxon>Acetivibrio</taxon>
    </lineage>
</organism>
<dbReference type="PRINTS" id="PR00411">
    <property type="entry name" value="PNDRDTASEI"/>
</dbReference>
<dbReference type="InterPro" id="IPR023753">
    <property type="entry name" value="FAD/NAD-binding_dom"/>
</dbReference>
<dbReference type="RefSeq" id="WP_101303257.1">
    <property type="nucleotide sequence ID" value="NZ_CP025197.1"/>
</dbReference>
<dbReference type="SUPFAM" id="SSF55424">
    <property type="entry name" value="FAD/NAD-linked reductases, dimerisation (C-terminal) domain"/>
    <property type="match status" value="1"/>
</dbReference>
<comment type="similarity">
    <text evidence="2">Belongs to the class-III pyridine nucleotide-disulfide oxidoreductase family.</text>
</comment>
<dbReference type="PANTHER" id="PTHR43429">
    <property type="entry name" value="PYRIDINE NUCLEOTIDE-DISULFIDE OXIDOREDUCTASE DOMAIN-CONTAINING"/>
    <property type="match status" value="1"/>
</dbReference>
<dbReference type="Gene3D" id="3.40.250.10">
    <property type="entry name" value="Rhodanese-like domain"/>
    <property type="match status" value="1"/>
</dbReference>
<dbReference type="AlphaFoldDB" id="A0A2K9E4M2"/>
<dbReference type="KEGG" id="hsc:HVS_14020"/>